<dbReference type="RefSeq" id="WP_002916022.1">
    <property type="nucleotide sequence ID" value="NZ_GL878548.1"/>
</dbReference>
<reference evidence="1 2" key="1">
    <citation type="submission" date="2011-02" db="EMBL/GenBank/DDBJ databases">
        <authorList>
            <person name="Muzny D."/>
            <person name="Qin X."/>
            <person name="Deng J."/>
            <person name="Jiang H."/>
            <person name="Liu Y."/>
            <person name="Qu J."/>
            <person name="Song X.-Z."/>
            <person name="Zhang L."/>
            <person name="Thornton R."/>
            <person name="Coyle M."/>
            <person name="Francisco L."/>
            <person name="Jackson L."/>
            <person name="Javaid M."/>
            <person name="Korchina V."/>
            <person name="Kovar C."/>
            <person name="Mata R."/>
            <person name="Mathew T."/>
            <person name="Ngo R."/>
            <person name="Nguyen L."/>
            <person name="Nguyen N."/>
            <person name="Okwuonu G."/>
            <person name="Ongeri F."/>
            <person name="Pham C."/>
            <person name="Simmons D."/>
            <person name="Wilczek-Boney K."/>
            <person name="Hale W."/>
            <person name="Jakkamsetti A."/>
            <person name="Pham P."/>
            <person name="Ruth R."/>
            <person name="San Lucas F."/>
            <person name="Warren J."/>
            <person name="Zhang J."/>
            <person name="Zhao Z."/>
            <person name="Zhou C."/>
            <person name="Zhu D."/>
            <person name="Lee S."/>
            <person name="Bess C."/>
            <person name="Blankenburg K."/>
            <person name="Forbes L."/>
            <person name="Fu Q."/>
            <person name="Gubbala S."/>
            <person name="Hirani K."/>
            <person name="Jayaseelan J.C."/>
            <person name="Lara F."/>
            <person name="Munidasa M."/>
            <person name="Palculict T."/>
            <person name="Patil S."/>
            <person name="Pu L.-L."/>
            <person name="Saada N."/>
            <person name="Tang L."/>
            <person name="Weissenberger G."/>
            <person name="Zhu Y."/>
            <person name="Hemphill L."/>
            <person name="Shang Y."/>
            <person name="Youmans B."/>
            <person name="Ayvaz T."/>
            <person name="Ross M."/>
            <person name="Santibanez J."/>
            <person name="Aqrawi P."/>
            <person name="Gross S."/>
            <person name="Joshi V."/>
            <person name="Fowler G."/>
            <person name="Nazareth L."/>
            <person name="Reid J."/>
            <person name="Worley K."/>
            <person name="Petrosino J."/>
            <person name="Highlander S."/>
            <person name="Gibbs R."/>
        </authorList>
    </citation>
    <scope>NUCLEOTIDE SEQUENCE [LARGE SCALE GENOMIC DNA]</scope>
    <source>
        <strain evidence="1 2">SK330</strain>
    </source>
</reference>
<sequence>MTPMTKPTLTTYMAKSLEIRLIRLVLFQMVMKRWSMSVPVLT</sequence>
<dbReference type="HOGENOM" id="CLU_3258710_0_0_9"/>
<name>F2C8I9_STRSA</name>
<gene>
    <name evidence="1" type="ORF">HMPREF9386_1438</name>
</gene>
<organism evidence="1 2">
    <name type="scientific">Streptococcus sanguinis SK330</name>
    <dbReference type="NCBI Taxonomy" id="888813"/>
    <lineage>
        <taxon>Bacteria</taxon>
        <taxon>Bacillati</taxon>
        <taxon>Bacillota</taxon>
        <taxon>Bacilli</taxon>
        <taxon>Lactobacillales</taxon>
        <taxon>Streptococcaceae</taxon>
        <taxon>Streptococcus</taxon>
    </lineage>
</organism>
<dbReference type="Proteomes" id="UP000005955">
    <property type="component" value="Unassembled WGS sequence"/>
</dbReference>
<accession>F2C8I9</accession>
<comment type="caution">
    <text evidence="1">The sequence shown here is derived from an EMBL/GenBank/DDBJ whole genome shotgun (WGS) entry which is preliminary data.</text>
</comment>
<protein>
    <submittedName>
        <fullName evidence="1">Uncharacterized protein</fullName>
    </submittedName>
</protein>
<dbReference type="EMBL" id="AFBD01000005">
    <property type="protein sequence ID" value="EGF14059.1"/>
    <property type="molecule type" value="Genomic_DNA"/>
</dbReference>
<evidence type="ECO:0000313" key="2">
    <source>
        <dbReference type="Proteomes" id="UP000005955"/>
    </source>
</evidence>
<dbReference type="AlphaFoldDB" id="F2C8I9"/>
<evidence type="ECO:0000313" key="1">
    <source>
        <dbReference type="EMBL" id="EGF14059.1"/>
    </source>
</evidence>
<proteinExistence type="predicted"/>